<gene>
    <name evidence="2" type="ORF">BJ983_004552</name>
</gene>
<evidence type="ECO:0000256" key="1">
    <source>
        <dbReference type="SAM" id="MobiDB-lite"/>
    </source>
</evidence>
<accession>A0A7Y9E024</accession>
<dbReference type="Proteomes" id="UP000535890">
    <property type="component" value="Unassembled WGS sequence"/>
</dbReference>
<protein>
    <submittedName>
        <fullName evidence="2">Uncharacterized protein</fullName>
    </submittedName>
</protein>
<organism evidence="2 3">
    <name type="scientific">Actinomycetospora corticicola</name>
    <dbReference type="NCBI Taxonomy" id="663602"/>
    <lineage>
        <taxon>Bacteria</taxon>
        <taxon>Bacillati</taxon>
        <taxon>Actinomycetota</taxon>
        <taxon>Actinomycetes</taxon>
        <taxon>Pseudonocardiales</taxon>
        <taxon>Pseudonocardiaceae</taxon>
        <taxon>Actinomycetospora</taxon>
    </lineage>
</organism>
<feature type="compositionally biased region" description="Low complexity" evidence="1">
    <location>
        <begin position="79"/>
        <end position="100"/>
    </location>
</feature>
<reference evidence="2 3" key="1">
    <citation type="submission" date="2020-07" db="EMBL/GenBank/DDBJ databases">
        <title>Sequencing the genomes of 1000 actinobacteria strains.</title>
        <authorList>
            <person name="Klenk H.-P."/>
        </authorList>
    </citation>
    <scope>NUCLEOTIDE SEQUENCE [LARGE SCALE GENOMIC DNA]</scope>
    <source>
        <strain evidence="2 3">DSM 45772</strain>
    </source>
</reference>
<feature type="region of interest" description="Disordered" evidence="1">
    <location>
        <begin position="33"/>
        <end position="135"/>
    </location>
</feature>
<sequence>MSRHTARPRIPRWAVAVPLSILLVLGAAQAWASSRTSDGPTSGSTSSQHGRAPSLLSRLTSAITGRSRREDGTTGDGGSDSTTGTSATTGAHDAAAAAGTHRSDAQQHRQQQHQQQQAQQAQQAQPNPNCTLVVPPAPLTAAGLATPYRLKGSGGQGACHEADTAQAAFVEATVLDPATGALSVYHPLVVDDGSRPAAAPVTPQLPAGAVVGVWFGFNGTTLTLDGDRAGCVNGTPGSPFGQFADCGAAPFFAAANASVAAGRTAVPALGTAADGKPCPTTRDFAVVDQDQSDNLATSYRVLDDGRVAQDAVANRGLGGTVLTNASDNGLLDAFVDPALGCHPMTAPDLGDGGRAVPSLALNELQAAAHQGDPVALVPANDPMVLAGDAPSRAKLTLYRLGVDQSPAASSDGAAYCRSLVAVAPARLQADKARFAAAPSPDPAAANSLFTFLAQRLQTSFQNLKCGDLGVGKPPVTVQQDGDKAVAATIG</sequence>
<evidence type="ECO:0000313" key="2">
    <source>
        <dbReference type="EMBL" id="NYD38450.1"/>
    </source>
</evidence>
<feature type="compositionally biased region" description="Low complexity" evidence="1">
    <location>
        <begin position="33"/>
        <end position="47"/>
    </location>
</feature>
<feature type="compositionally biased region" description="Low complexity" evidence="1">
    <location>
        <begin position="108"/>
        <end position="135"/>
    </location>
</feature>
<dbReference type="AlphaFoldDB" id="A0A7Y9E024"/>
<proteinExistence type="predicted"/>
<evidence type="ECO:0000313" key="3">
    <source>
        <dbReference type="Proteomes" id="UP000535890"/>
    </source>
</evidence>
<dbReference type="EMBL" id="JACCBN010000001">
    <property type="protein sequence ID" value="NYD38450.1"/>
    <property type="molecule type" value="Genomic_DNA"/>
</dbReference>
<comment type="caution">
    <text evidence="2">The sequence shown here is derived from an EMBL/GenBank/DDBJ whole genome shotgun (WGS) entry which is preliminary data.</text>
</comment>
<keyword evidence="3" id="KW-1185">Reference proteome</keyword>
<name>A0A7Y9E024_9PSEU</name>